<protein>
    <submittedName>
        <fullName evidence="2">Putative transmembrane protein (Alph_Pro_TM)</fullName>
    </submittedName>
</protein>
<proteinExistence type="predicted"/>
<reference evidence="2 3" key="1">
    <citation type="submission" date="2016-10" db="EMBL/GenBank/DDBJ databases">
        <authorList>
            <person name="de Groot N.N."/>
        </authorList>
    </citation>
    <scope>NUCLEOTIDE SEQUENCE [LARGE SCALE GENOMIC DNA]</scope>
    <source>
        <strain evidence="2 3">DSM 15269</strain>
    </source>
</reference>
<dbReference type="OrthoDB" id="5452990at2"/>
<evidence type="ECO:0000313" key="3">
    <source>
        <dbReference type="Proteomes" id="UP000199602"/>
    </source>
</evidence>
<keyword evidence="1" id="KW-1133">Transmembrane helix</keyword>
<dbReference type="STRING" id="206665.SAMN04488516_10341"/>
<feature type="transmembrane region" description="Helical" evidence="1">
    <location>
        <begin position="76"/>
        <end position="99"/>
    </location>
</feature>
<keyword evidence="3" id="KW-1185">Reference proteome</keyword>
<organism evidence="2 3">
    <name type="scientific">Desulfonauticus submarinus</name>
    <dbReference type="NCBI Taxonomy" id="206665"/>
    <lineage>
        <taxon>Bacteria</taxon>
        <taxon>Pseudomonadati</taxon>
        <taxon>Thermodesulfobacteriota</taxon>
        <taxon>Desulfovibrionia</taxon>
        <taxon>Desulfovibrionales</taxon>
        <taxon>Desulfonauticaceae</taxon>
        <taxon>Desulfonauticus</taxon>
    </lineage>
</organism>
<evidence type="ECO:0000256" key="1">
    <source>
        <dbReference type="SAM" id="Phobius"/>
    </source>
</evidence>
<dbReference type="EMBL" id="FNIN01000003">
    <property type="protein sequence ID" value="SDN56972.1"/>
    <property type="molecule type" value="Genomic_DNA"/>
</dbReference>
<name>A0A1H0CGJ7_9BACT</name>
<accession>A0A1H0CGJ7</accession>
<dbReference type="AlphaFoldDB" id="A0A1H0CGJ7"/>
<feature type="transmembrane region" description="Helical" evidence="1">
    <location>
        <begin position="6"/>
        <end position="28"/>
    </location>
</feature>
<dbReference type="Pfam" id="PF09608">
    <property type="entry name" value="Alph_Pro_TM"/>
    <property type="match status" value="1"/>
</dbReference>
<keyword evidence="1" id="KW-0472">Membrane</keyword>
<keyword evidence="1 2" id="KW-0812">Transmembrane</keyword>
<gene>
    <name evidence="2" type="ORF">SAMN04488516_10341</name>
</gene>
<dbReference type="RefSeq" id="WP_092064094.1">
    <property type="nucleotide sequence ID" value="NZ_FNIN01000003.1"/>
</dbReference>
<evidence type="ECO:0000313" key="2">
    <source>
        <dbReference type="EMBL" id="SDN56972.1"/>
    </source>
</evidence>
<sequence>MLRFRFNIILVLSLFIFNFYSIAAHAFLHNPREININTTFNGAKLYVSGEVNSNNNVVVEVLGSDKEEKFKQKGKVWGIFWMTVGHYAFKGVPSIYLMYLPKSLSHLSQEKFDELNLGYKEVYSRLEINPIPKDKKSLFNEFLKLKQRDKLYGIYQDQVTYSNITAEKKKYHVEVHLPSRIVPGVYTIKVYEVTPDLKIVKTESDNFQIKLTGFPAFISNMAFNHSLIYGILSVIIAIFAGIFMGFLFKDKGGAH</sequence>
<dbReference type="Proteomes" id="UP000199602">
    <property type="component" value="Unassembled WGS sequence"/>
</dbReference>
<dbReference type="InterPro" id="IPR019088">
    <property type="entry name" value="CHP02186-rel_TM"/>
</dbReference>
<feature type="transmembrane region" description="Helical" evidence="1">
    <location>
        <begin position="227"/>
        <end position="248"/>
    </location>
</feature>